<dbReference type="PROSITE" id="PS51321">
    <property type="entry name" value="TFIIS_CENTRAL"/>
    <property type="match status" value="1"/>
</dbReference>
<dbReference type="InterPro" id="IPR012921">
    <property type="entry name" value="SPOC_C"/>
</dbReference>
<feature type="region of interest" description="Disordered" evidence="1">
    <location>
        <begin position="1018"/>
        <end position="1053"/>
    </location>
</feature>
<evidence type="ECO:0000256" key="1">
    <source>
        <dbReference type="SAM" id="MobiDB-lite"/>
    </source>
</evidence>
<evidence type="ECO:0000313" key="4">
    <source>
        <dbReference type="Proteomes" id="UP000813463"/>
    </source>
</evidence>
<dbReference type="SUPFAM" id="SSF46942">
    <property type="entry name" value="Elongation factor TFIIS domain 2"/>
    <property type="match status" value="1"/>
</dbReference>
<dbReference type="InterPro" id="IPR036575">
    <property type="entry name" value="TFIIS_cen_dom_sf"/>
</dbReference>
<evidence type="ECO:0000259" key="3">
    <source>
        <dbReference type="PROSITE" id="PS51321"/>
    </source>
</evidence>
<evidence type="ECO:0000313" key="5">
    <source>
        <dbReference type="RefSeq" id="XP_056691203.1"/>
    </source>
</evidence>
<feature type="region of interest" description="Disordered" evidence="1">
    <location>
        <begin position="600"/>
        <end position="644"/>
    </location>
</feature>
<feature type="region of interest" description="Disordered" evidence="1">
    <location>
        <begin position="811"/>
        <end position="903"/>
    </location>
</feature>
<dbReference type="CDD" id="cd21538">
    <property type="entry name" value="SPOC_TFIIS"/>
    <property type="match status" value="1"/>
</dbReference>
<dbReference type="PANTHER" id="PTHR11477:SF20">
    <property type="entry name" value="SPOC DOMAIN _ TRANSCRIPTION ELONGATION FACTOR S-II PROTEIN"/>
    <property type="match status" value="1"/>
</dbReference>
<keyword evidence="2" id="KW-0472">Membrane</keyword>
<feature type="compositionally biased region" description="Pro residues" evidence="1">
    <location>
        <begin position="844"/>
        <end position="854"/>
    </location>
</feature>
<feature type="compositionally biased region" description="Polar residues" evidence="1">
    <location>
        <begin position="1019"/>
        <end position="1028"/>
    </location>
</feature>
<keyword evidence="2" id="KW-0812">Transmembrane</keyword>
<reference evidence="5" key="2">
    <citation type="submission" date="2025-08" db="UniProtKB">
        <authorList>
            <consortium name="RefSeq"/>
        </authorList>
    </citation>
    <scope>IDENTIFICATION</scope>
    <source>
        <tissue evidence="5">Leaf</tissue>
    </source>
</reference>
<dbReference type="GeneID" id="110776743"/>
<feature type="domain" description="TFIIS central" evidence="3">
    <location>
        <begin position="349"/>
        <end position="480"/>
    </location>
</feature>
<dbReference type="PANTHER" id="PTHR11477">
    <property type="entry name" value="TRANSCRIPTION FACTOR S-II ZINC FINGER DOMAIN-CONTAINING PROTEIN"/>
    <property type="match status" value="1"/>
</dbReference>
<dbReference type="Pfam" id="PF07500">
    <property type="entry name" value="TFIIS_M"/>
    <property type="match status" value="1"/>
</dbReference>
<feature type="compositionally biased region" description="Polar residues" evidence="1">
    <location>
        <begin position="1044"/>
        <end position="1053"/>
    </location>
</feature>
<feature type="compositionally biased region" description="Basic and acidic residues" evidence="1">
    <location>
        <begin position="628"/>
        <end position="638"/>
    </location>
</feature>
<name>A0ABM3R6F7_SPIOL</name>
<feature type="compositionally biased region" description="Polar residues" evidence="1">
    <location>
        <begin position="115"/>
        <end position="129"/>
    </location>
</feature>
<dbReference type="SMART" id="SM00510">
    <property type="entry name" value="TFS2M"/>
    <property type="match status" value="1"/>
</dbReference>
<dbReference type="Proteomes" id="UP000813463">
    <property type="component" value="Chromosome 1"/>
</dbReference>
<feature type="compositionally biased region" description="Polar residues" evidence="1">
    <location>
        <begin position="145"/>
        <end position="154"/>
    </location>
</feature>
<dbReference type="InterPro" id="IPR003618">
    <property type="entry name" value="TFIIS_cen_dom"/>
</dbReference>
<feature type="compositionally biased region" description="Basic and acidic residues" evidence="1">
    <location>
        <begin position="527"/>
        <end position="536"/>
    </location>
</feature>
<gene>
    <name evidence="5" type="primary">LOC110776743</name>
</gene>
<accession>A0ABM3R6F7</accession>
<dbReference type="Gene3D" id="1.10.472.30">
    <property type="entry name" value="Transcription elongation factor S-II, central domain"/>
    <property type="match status" value="1"/>
</dbReference>
<dbReference type="RefSeq" id="XP_056691203.1">
    <property type="nucleotide sequence ID" value="XM_056835225.1"/>
</dbReference>
<keyword evidence="2" id="KW-1133">Transmembrane helix</keyword>
<sequence length="1053" mass="115970">MAFSYWDCRSTAVLQALILMFTTCVVIRYIAHHHFSDIFGFTLVKHKIADLRICKFNMLNTLVSGQLALSTLPDSQMSHLSSIMSRADSSMPETFEGAIEPLNSKLTSTTSSNLHEQSIQPKSGQSELLAQNKRKPATEPIPDNWSLQKTTSNKRVAPMVSNAKGPHVSSASNKKSPTNTSRTSASAKKVVHLDSFVNRSQSTGSKKYAQPEASPKSQGESYDSVRAKLRESLASALALVSPDGKLKADNEVEANTLEGVKEHKPLVCESSAGVANKGLIKVQESSISSILSDGCNDDKKGSPGIHSKEIFIEDTQTWSFIGTEFQSNPILSGEDSLFSDGLFFKDDLLQGNGLSWVSDPNPHISELDEVENMHEDVNFDKTDKKIQSPESLALEIETELFKLFSGVNKKYKEKGRSLLFNLKDHNNPELRERVMSGEIPPDRLCSMTAEELASKELSQWRIAKAEELDQMKVLPDSDVNMRRLVKKTHKGEYQVDFDLDTGVLEDVSPDISAPSRKRSKINGSDARSPKSEATKVEQYDQCEITIPSDGADMQGLMVDDLKDLPPIVSLDEFMESLNKEPPFENLPVESRAAVEIDKENSEVGFKSRSPDQPSKQPVTTDEVGVESKITDAGKKSADSQKGLGTKTVHFPKEEHVWEGLLQLNISSMANFVALHKSGEKANTKEWAGFFDIKGRVRLDAFDKFLQALPMSRSRSIMVSHFVLKEDSTDSERSSLIELVDSYISDERLGFAEPAPGVELYLCPPRTKTVDMIINHLPKSYTEKLINIDDGLIGIVVWRKVQITAPVISPNSLSHQKQMNKNHSGGQNAVNDDRNRNNPGFTPRSVPPPPVPSKPHQPDEDDDVPPGFGPPGHREDDDLPEFNFSGGPTSLPKPNPVPGHGAVSQHHNLVCAPARQVDQMRELIQKYGQNGMSGGGGGRIPTEPWNDDDDDIPEWQPQATHTGLPAPVPAPQPMQNPALATHYPTYQRPHWPPVGQPIQPLQPPMSVQQQGIWWPYGANNVGSLPSGQFNGAPPGSTHLARDWRSNNGANSQGY</sequence>
<organism evidence="4 5">
    <name type="scientific">Spinacia oleracea</name>
    <name type="common">Spinach</name>
    <dbReference type="NCBI Taxonomy" id="3562"/>
    <lineage>
        <taxon>Eukaryota</taxon>
        <taxon>Viridiplantae</taxon>
        <taxon>Streptophyta</taxon>
        <taxon>Embryophyta</taxon>
        <taxon>Tracheophyta</taxon>
        <taxon>Spermatophyta</taxon>
        <taxon>Magnoliopsida</taxon>
        <taxon>eudicotyledons</taxon>
        <taxon>Gunneridae</taxon>
        <taxon>Pentapetalae</taxon>
        <taxon>Caryophyllales</taxon>
        <taxon>Chenopodiaceae</taxon>
        <taxon>Chenopodioideae</taxon>
        <taxon>Anserineae</taxon>
        <taxon>Spinacia</taxon>
    </lineage>
</organism>
<proteinExistence type="predicted"/>
<feature type="compositionally biased region" description="Polar residues" evidence="1">
    <location>
        <begin position="169"/>
        <end position="186"/>
    </location>
</feature>
<protein>
    <submittedName>
        <fullName evidence="5">Uncharacterized protein isoform X1</fullName>
    </submittedName>
</protein>
<evidence type="ECO:0000256" key="2">
    <source>
        <dbReference type="SAM" id="Phobius"/>
    </source>
</evidence>
<keyword evidence="4" id="KW-1185">Reference proteome</keyword>
<feature type="region of interest" description="Disordered" evidence="1">
    <location>
        <begin position="106"/>
        <end position="223"/>
    </location>
</feature>
<reference evidence="4" key="1">
    <citation type="journal article" date="2021" name="Nat. Commun.">
        <title>Genomic analyses provide insights into spinach domestication and the genetic basis of agronomic traits.</title>
        <authorList>
            <person name="Cai X."/>
            <person name="Sun X."/>
            <person name="Xu C."/>
            <person name="Sun H."/>
            <person name="Wang X."/>
            <person name="Ge C."/>
            <person name="Zhang Z."/>
            <person name="Wang Q."/>
            <person name="Fei Z."/>
            <person name="Jiao C."/>
            <person name="Wang Q."/>
        </authorList>
    </citation>
    <scope>NUCLEOTIDE SEQUENCE [LARGE SCALE GENOMIC DNA]</scope>
    <source>
        <strain evidence="4">cv. Varoflay</strain>
    </source>
</reference>
<feature type="compositionally biased region" description="Polar residues" evidence="1">
    <location>
        <begin position="610"/>
        <end position="619"/>
    </location>
</feature>
<dbReference type="Pfam" id="PF07744">
    <property type="entry name" value="SPOC"/>
    <property type="match status" value="1"/>
</dbReference>
<feature type="region of interest" description="Disordered" evidence="1">
    <location>
        <begin position="509"/>
        <end position="536"/>
    </location>
</feature>
<feature type="compositionally biased region" description="Polar residues" evidence="1">
    <location>
        <begin position="811"/>
        <end position="829"/>
    </location>
</feature>
<feature type="transmembrane region" description="Helical" evidence="2">
    <location>
        <begin position="12"/>
        <end position="31"/>
    </location>
</feature>